<dbReference type="AlphaFoldDB" id="L7F757"/>
<comment type="caution">
    <text evidence="1">The sequence shown here is derived from an EMBL/GenBank/DDBJ whole genome shotgun (WGS) entry which is preliminary data.</text>
</comment>
<keyword evidence="2" id="KW-1185">Reference proteome</keyword>
<dbReference type="EMBL" id="AEJB01000284">
    <property type="protein sequence ID" value="ELP67428.1"/>
    <property type="molecule type" value="Genomic_DNA"/>
</dbReference>
<accession>L7F757</accession>
<evidence type="ECO:0000313" key="1">
    <source>
        <dbReference type="EMBL" id="ELP67428.1"/>
    </source>
</evidence>
<reference evidence="1 2" key="1">
    <citation type="journal article" date="2011" name="Plasmid">
        <title>Streptomyces turgidiscabies Car8 contains a modular pathogenicity island that shares virulence genes with other actinobacterial plant pathogens.</title>
        <authorList>
            <person name="Huguet-Tapia J.C."/>
            <person name="Badger J.H."/>
            <person name="Loria R."/>
            <person name="Pettis G.S."/>
        </authorList>
    </citation>
    <scope>NUCLEOTIDE SEQUENCE [LARGE SCALE GENOMIC DNA]</scope>
    <source>
        <strain evidence="1 2">Car8</strain>
    </source>
</reference>
<evidence type="ECO:0000313" key="2">
    <source>
        <dbReference type="Proteomes" id="UP000010931"/>
    </source>
</evidence>
<sequence>MGDAGVQGTDDADDVVVADEGRGVGLAGGGLGHLVEGLDLEREPPLFAARRRDQ</sequence>
<protein>
    <submittedName>
        <fullName evidence="1">Uncharacterized protein</fullName>
    </submittedName>
</protein>
<gene>
    <name evidence="1" type="ORF">STRTUCAR8_02889</name>
</gene>
<dbReference type="Proteomes" id="UP000010931">
    <property type="component" value="Unassembled WGS sequence"/>
</dbReference>
<proteinExistence type="predicted"/>
<organism evidence="1 2">
    <name type="scientific">Streptomyces turgidiscabies (strain Car8)</name>
    <dbReference type="NCBI Taxonomy" id="698760"/>
    <lineage>
        <taxon>Bacteria</taxon>
        <taxon>Bacillati</taxon>
        <taxon>Actinomycetota</taxon>
        <taxon>Actinomycetes</taxon>
        <taxon>Kitasatosporales</taxon>
        <taxon>Streptomycetaceae</taxon>
        <taxon>Streptomyces</taxon>
    </lineage>
</organism>
<name>L7F757_STRT8</name>